<dbReference type="AlphaFoldDB" id="X4ZFM0"/>
<dbReference type="InterPro" id="IPR045679">
    <property type="entry name" value="DUF6199"/>
</dbReference>
<keyword evidence="1" id="KW-1133">Transmembrane helix</keyword>
<dbReference type="eggNOG" id="ENOG5032JMC">
    <property type="taxonomic scope" value="Bacteria"/>
</dbReference>
<keyword evidence="1" id="KW-0812">Transmembrane</keyword>
<sequence length="75" mass="8975">MPYAFIWFYTAFLLIWTGMAVFAAIRPYYFWKVTQGWKAVKEPPRAYFIFSRIIAVLFSVIGIYLLTVGYWSRLF</sequence>
<dbReference type="Pfam" id="PF19701">
    <property type="entry name" value="DUF6199"/>
    <property type="match status" value="1"/>
</dbReference>
<dbReference type="KEGG" id="psab:PSAB_17070"/>
<accession>X4ZFM0</accession>
<name>X4ZFM0_9BACL</name>
<dbReference type="Proteomes" id="UP000019772">
    <property type="component" value="Chromosome"/>
</dbReference>
<gene>
    <name evidence="3" type="ORF">PSAB_17070</name>
</gene>
<keyword evidence="4" id="KW-1185">Reference proteome</keyword>
<evidence type="ECO:0000259" key="2">
    <source>
        <dbReference type="Pfam" id="PF19701"/>
    </source>
</evidence>
<feature type="domain" description="DUF6199" evidence="2">
    <location>
        <begin position="12"/>
        <end position="67"/>
    </location>
</feature>
<dbReference type="PATRIC" id="fig|1268072.3.peg.3520"/>
<organism evidence="3 4">
    <name type="scientific">Paenibacillus sabinae T27</name>
    <dbReference type="NCBI Taxonomy" id="1268072"/>
    <lineage>
        <taxon>Bacteria</taxon>
        <taxon>Bacillati</taxon>
        <taxon>Bacillota</taxon>
        <taxon>Bacilli</taxon>
        <taxon>Bacillales</taxon>
        <taxon>Paenibacillaceae</taxon>
        <taxon>Paenibacillus</taxon>
    </lineage>
</organism>
<evidence type="ECO:0000313" key="3">
    <source>
        <dbReference type="EMBL" id="AHV98316.1"/>
    </source>
</evidence>
<dbReference type="EMBL" id="CP004078">
    <property type="protein sequence ID" value="AHV98316.1"/>
    <property type="molecule type" value="Genomic_DNA"/>
</dbReference>
<proteinExistence type="predicted"/>
<evidence type="ECO:0000313" key="4">
    <source>
        <dbReference type="Proteomes" id="UP000019772"/>
    </source>
</evidence>
<evidence type="ECO:0000256" key="1">
    <source>
        <dbReference type="SAM" id="Phobius"/>
    </source>
</evidence>
<feature type="transmembrane region" description="Helical" evidence="1">
    <location>
        <begin position="6"/>
        <end position="25"/>
    </location>
</feature>
<feature type="transmembrane region" description="Helical" evidence="1">
    <location>
        <begin position="46"/>
        <end position="71"/>
    </location>
</feature>
<dbReference type="HOGENOM" id="CLU_2651103_0_0_9"/>
<protein>
    <recommendedName>
        <fullName evidence="2">DUF6199 domain-containing protein</fullName>
    </recommendedName>
</protein>
<keyword evidence="1" id="KW-0472">Membrane</keyword>
<reference evidence="3 4" key="1">
    <citation type="journal article" date="2014" name="PLoS Genet.">
        <title>Comparative Genomic Analysis of N2-Fixing and Non-N2-Fixing Paenibacillus spp.: Organization, Evolution and Expression of the Nitrogen Fixation Genes.</title>
        <authorList>
            <person name="Xie J.B."/>
            <person name="Du Z."/>
            <person name="Bai L."/>
            <person name="Tian C."/>
            <person name="Zhang Y."/>
            <person name="Xie J.Y."/>
            <person name="Wang T."/>
            <person name="Liu X."/>
            <person name="Chen X."/>
            <person name="Cheng Q."/>
            <person name="Chen S."/>
            <person name="Li J."/>
        </authorList>
    </citation>
    <scope>NUCLEOTIDE SEQUENCE [LARGE SCALE GENOMIC DNA]</scope>
    <source>
        <strain evidence="3 4">T27</strain>
    </source>
</reference>
<dbReference type="RefSeq" id="WP_025335805.1">
    <property type="nucleotide sequence ID" value="NZ_CP004078.1"/>
</dbReference>